<reference evidence="5" key="1">
    <citation type="journal article" date="2023" name="Plant J.">
        <title>Genome sequences and population genomics provide insights into the demographic history, inbreeding, and mutation load of two 'living fossil' tree species of Dipteronia.</title>
        <authorList>
            <person name="Feng Y."/>
            <person name="Comes H.P."/>
            <person name="Chen J."/>
            <person name="Zhu S."/>
            <person name="Lu R."/>
            <person name="Zhang X."/>
            <person name="Li P."/>
            <person name="Qiu J."/>
            <person name="Olsen K.M."/>
            <person name="Qiu Y."/>
        </authorList>
    </citation>
    <scope>NUCLEOTIDE SEQUENCE</scope>
    <source>
        <strain evidence="5">NBL</strain>
    </source>
</reference>
<dbReference type="GO" id="GO:0003712">
    <property type="term" value="F:transcription coregulator activity"/>
    <property type="evidence" value="ECO:0007669"/>
    <property type="project" value="TreeGrafter"/>
</dbReference>
<dbReference type="Gene3D" id="2.60.120.650">
    <property type="entry name" value="Cupin"/>
    <property type="match status" value="1"/>
</dbReference>
<dbReference type="PANTHER" id="PTHR12549:SF11">
    <property type="entry name" value="LYSINE-SPECIFIC DEMETHYLASE JMJ25"/>
    <property type="match status" value="1"/>
</dbReference>
<evidence type="ECO:0000256" key="3">
    <source>
        <dbReference type="ARBA" id="ARBA00022723"/>
    </source>
</evidence>
<dbReference type="GO" id="GO:0046872">
    <property type="term" value="F:metal ion binding"/>
    <property type="evidence" value="ECO:0007669"/>
    <property type="project" value="UniProtKB-KW"/>
</dbReference>
<evidence type="ECO:0000256" key="1">
    <source>
        <dbReference type="ARBA" id="ARBA00004123"/>
    </source>
</evidence>
<comment type="subcellular location">
    <subcellularLocation>
        <location evidence="1">Nucleus</location>
    </subcellularLocation>
</comment>
<dbReference type="GO" id="GO:0000118">
    <property type="term" value="C:histone deacetylase complex"/>
    <property type="evidence" value="ECO:0007669"/>
    <property type="project" value="TreeGrafter"/>
</dbReference>
<dbReference type="EMBL" id="JANJYJ010000007">
    <property type="protein sequence ID" value="KAK3199939.1"/>
    <property type="molecule type" value="Genomic_DNA"/>
</dbReference>
<evidence type="ECO:0000313" key="6">
    <source>
        <dbReference type="Proteomes" id="UP001281410"/>
    </source>
</evidence>
<evidence type="ECO:0000313" key="5">
    <source>
        <dbReference type="EMBL" id="KAK3199939.1"/>
    </source>
</evidence>
<organism evidence="5 6">
    <name type="scientific">Dipteronia sinensis</name>
    <dbReference type="NCBI Taxonomy" id="43782"/>
    <lineage>
        <taxon>Eukaryota</taxon>
        <taxon>Viridiplantae</taxon>
        <taxon>Streptophyta</taxon>
        <taxon>Embryophyta</taxon>
        <taxon>Tracheophyta</taxon>
        <taxon>Spermatophyta</taxon>
        <taxon>Magnoliopsida</taxon>
        <taxon>eudicotyledons</taxon>
        <taxon>Gunneridae</taxon>
        <taxon>Pentapetalae</taxon>
        <taxon>rosids</taxon>
        <taxon>malvids</taxon>
        <taxon>Sapindales</taxon>
        <taxon>Sapindaceae</taxon>
        <taxon>Hippocastanoideae</taxon>
        <taxon>Acereae</taxon>
        <taxon>Dipteronia</taxon>
    </lineage>
</organism>
<dbReference type="InterPro" id="IPR045109">
    <property type="entry name" value="LSDs-like"/>
</dbReference>
<protein>
    <submittedName>
        <fullName evidence="5">Uncharacterized protein</fullName>
    </submittedName>
</protein>
<evidence type="ECO:0000256" key="4">
    <source>
        <dbReference type="ARBA" id="ARBA00023242"/>
    </source>
</evidence>
<dbReference type="GO" id="GO:0006357">
    <property type="term" value="P:regulation of transcription by RNA polymerase II"/>
    <property type="evidence" value="ECO:0007669"/>
    <property type="project" value="TreeGrafter"/>
</dbReference>
<keyword evidence="4" id="KW-0539">Nucleus</keyword>
<dbReference type="AlphaFoldDB" id="A0AAE0A3E4"/>
<dbReference type="PANTHER" id="PTHR12549">
    <property type="entry name" value="JMJC DOMAIN-CONTAINING HISTONE DEMETHYLATION PROTEIN"/>
    <property type="match status" value="1"/>
</dbReference>
<keyword evidence="3" id="KW-0479">Metal-binding</keyword>
<dbReference type="Proteomes" id="UP001281410">
    <property type="component" value="Unassembled WGS sequence"/>
</dbReference>
<dbReference type="GO" id="GO:0032454">
    <property type="term" value="F:histone H3K9 demethylase activity"/>
    <property type="evidence" value="ECO:0007669"/>
    <property type="project" value="InterPro"/>
</dbReference>
<proteinExistence type="inferred from homology"/>
<accession>A0AAE0A3E4</accession>
<evidence type="ECO:0000256" key="2">
    <source>
        <dbReference type="ARBA" id="ARBA00006801"/>
    </source>
</evidence>
<sequence length="155" mass="17832">MWCAFRQISKQNNEIHLNVTAIDCLDCCEVNVLTHTAGVQLESDKLHRIKELKQYHRKQDEEELFGQSGILENKLKAADGLESGELSDIPENKLEAAAGGALWDIFQRQDVPKLQDYLKKHYKEFRHIHCRPIQQSCIKVALDFVSPEMLVNVFV</sequence>
<gene>
    <name evidence="5" type="ORF">Dsin_023354</name>
</gene>
<dbReference type="GO" id="GO:0031490">
    <property type="term" value="F:chromatin DNA binding"/>
    <property type="evidence" value="ECO:0007669"/>
    <property type="project" value="TreeGrafter"/>
</dbReference>
<comment type="caution">
    <text evidence="5">The sequence shown here is derived from an EMBL/GenBank/DDBJ whole genome shotgun (WGS) entry which is preliminary data.</text>
</comment>
<keyword evidence="6" id="KW-1185">Reference proteome</keyword>
<name>A0AAE0A3E4_9ROSI</name>
<dbReference type="GO" id="GO:0000785">
    <property type="term" value="C:chromatin"/>
    <property type="evidence" value="ECO:0007669"/>
    <property type="project" value="TreeGrafter"/>
</dbReference>
<comment type="similarity">
    <text evidence="2">Belongs to the JARID1 histone demethylase family.</text>
</comment>